<dbReference type="InterPro" id="IPR007848">
    <property type="entry name" value="Small_mtfrase_dom"/>
</dbReference>
<keyword evidence="8" id="KW-1185">Reference proteome</keyword>
<keyword evidence="1" id="KW-0963">Cytoplasm</keyword>
<gene>
    <name evidence="7" type="ORF">C8N43_3708</name>
</gene>
<dbReference type="AlphaFoldDB" id="A0A2T6BFP2"/>
<dbReference type="GO" id="GO:0008170">
    <property type="term" value="F:N-methyltransferase activity"/>
    <property type="evidence" value="ECO:0007669"/>
    <property type="project" value="UniProtKB-ARBA"/>
</dbReference>
<comment type="caution">
    <text evidence="7">The sequence shown here is derived from an EMBL/GenBank/DDBJ whole genome shotgun (WGS) entry which is preliminary data.</text>
</comment>
<evidence type="ECO:0000256" key="2">
    <source>
        <dbReference type="ARBA" id="ARBA00022552"/>
    </source>
</evidence>
<dbReference type="CDD" id="cd02440">
    <property type="entry name" value="AdoMet_MTases"/>
    <property type="match status" value="1"/>
</dbReference>
<dbReference type="Gene3D" id="3.40.50.150">
    <property type="entry name" value="Vaccinia Virus protein VP39"/>
    <property type="match status" value="2"/>
</dbReference>
<evidence type="ECO:0000256" key="1">
    <source>
        <dbReference type="ARBA" id="ARBA00022490"/>
    </source>
</evidence>
<evidence type="ECO:0000259" key="6">
    <source>
        <dbReference type="Pfam" id="PF05175"/>
    </source>
</evidence>
<feature type="domain" description="Methyltransferase small" evidence="6">
    <location>
        <begin position="158"/>
        <end position="318"/>
    </location>
</feature>
<dbReference type="GO" id="GO:0008757">
    <property type="term" value="F:S-adenosylmethionine-dependent methyltransferase activity"/>
    <property type="evidence" value="ECO:0007669"/>
    <property type="project" value="InterPro"/>
</dbReference>
<dbReference type="InterPro" id="IPR046977">
    <property type="entry name" value="RsmC/RlmG"/>
</dbReference>
<dbReference type="GO" id="GO:0003676">
    <property type="term" value="F:nucleic acid binding"/>
    <property type="evidence" value="ECO:0007669"/>
    <property type="project" value="InterPro"/>
</dbReference>
<sequence>MIDTRFSLALSQGVIPRPDGAMAVINPGADVDLSFGDVSQIVQTFYPTCAALKARAFEPAPTLSGPATGALIFAHRAKQASFDLIARAVEAVTPGGLIAIEGAKTDGIESILKAAKKTFADVETYSKAHGKLIWFTRPDTLPDLADWHATPRTLPGGFVTTPGVFSADGIDKGSALLAQHLPPLSGRVADLGAGWGYLSRQVLTSDKVTELAMIEAEHTALENAKQNIADPRARFHWDDATTFTGAPFQAVVCNPPFHTGRAATPELGQRFIASAARLLDERGQLWMVANRNLPYEQQLQERFVKVQTVAQDNGFKIIHATRPRRDTGPRR</sequence>
<dbReference type="Proteomes" id="UP000243978">
    <property type="component" value="Unassembled WGS sequence"/>
</dbReference>
<evidence type="ECO:0000313" key="7">
    <source>
        <dbReference type="EMBL" id="PTX54885.1"/>
    </source>
</evidence>
<evidence type="ECO:0000313" key="8">
    <source>
        <dbReference type="Proteomes" id="UP000243978"/>
    </source>
</evidence>
<dbReference type="Pfam" id="PF05175">
    <property type="entry name" value="MTS"/>
    <property type="match status" value="1"/>
</dbReference>
<keyword evidence="3 7" id="KW-0489">Methyltransferase</keyword>
<dbReference type="EMBL" id="QBKS01000002">
    <property type="protein sequence ID" value="PTX54885.1"/>
    <property type="molecule type" value="Genomic_DNA"/>
</dbReference>
<dbReference type="GO" id="GO:0032259">
    <property type="term" value="P:methylation"/>
    <property type="evidence" value="ECO:0007669"/>
    <property type="project" value="UniProtKB-KW"/>
</dbReference>
<dbReference type="PROSITE" id="PS00092">
    <property type="entry name" value="N6_MTASE"/>
    <property type="match status" value="1"/>
</dbReference>
<dbReference type="InterPro" id="IPR002052">
    <property type="entry name" value="DNA_methylase_N6_adenine_CS"/>
</dbReference>
<accession>A0A2T6BFP2</accession>
<keyword evidence="5" id="KW-0949">S-adenosyl-L-methionine</keyword>
<organism evidence="7 8">
    <name type="scientific">Litoreibacter ponti</name>
    <dbReference type="NCBI Taxonomy" id="1510457"/>
    <lineage>
        <taxon>Bacteria</taxon>
        <taxon>Pseudomonadati</taxon>
        <taxon>Pseudomonadota</taxon>
        <taxon>Alphaproteobacteria</taxon>
        <taxon>Rhodobacterales</taxon>
        <taxon>Roseobacteraceae</taxon>
        <taxon>Litoreibacter</taxon>
    </lineage>
</organism>
<dbReference type="RefSeq" id="WP_170114434.1">
    <property type="nucleotide sequence ID" value="NZ_QBKS01000002.1"/>
</dbReference>
<keyword evidence="4 7" id="KW-0808">Transferase</keyword>
<dbReference type="PANTHER" id="PTHR47816">
    <property type="entry name" value="RIBOSOMAL RNA SMALL SUBUNIT METHYLTRANSFERASE C"/>
    <property type="match status" value="1"/>
</dbReference>
<proteinExistence type="predicted"/>
<dbReference type="PANTHER" id="PTHR47816:SF4">
    <property type="entry name" value="RIBOSOMAL RNA SMALL SUBUNIT METHYLTRANSFERASE C"/>
    <property type="match status" value="1"/>
</dbReference>
<dbReference type="GO" id="GO:0006364">
    <property type="term" value="P:rRNA processing"/>
    <property type="evidence" value="ECO:0007669"/>
    <property type="project" value="UniProtKB-KW"/>
</dbReference>
<keyword evidence="2" id="KW-0698">rRNA processing</keyword>
<dbReference type="InterPro" id="IPR029063">
    <property type="entry name" value="SAM-dependent_MTases_sf"/>
</dbReference>
<reference evidence="7 8" key="1">
    <citation type="submission" date="2018-04" db="EMBL/GenBank/DDBJ databases">
        <title>Genomic Encyclopedia of Archaeal and Bacterial Type Strains, Phase II (KMG-II): from individual species to whole genera.</title>
        <authorList>
            <person name="Goeker M."/>
        </authorList>
    </citation>
    <scope>NUCLEOTIDE SEQUENCE [LARGE SCALE GENOMIC DNA]</scope>
    <source>
        <strain evidence="7 8">DSM 100977</strain>
    </source>
</reference>
<evidence type="ECO:0000256" key="4">
    <source>
        <dbReference type="ARBA" id="ARBA00022679"/>
    </source>
</evidence>
<evidence type="ECO:0000256" key="3">
    <source>
        <dbReference type="ARBA" id="ARBA00022603"/>
    </source>
</evidence>
<protein>
    <submittedName>
        <fullName evidence="7">16S rRNA (Guanine1207-N2)-methyltransferase</fullName>
    </submittedName>
</protein>
<name>A0A2T6BFP2_9RHOB</name>
<evidence type="ECO:0000256" key="5">
    <source>
        <dbReference type="ARBA" id="ARBA00022691"/>
    </source>
</evidence>
<dbReference type="SUPFAM" id="SSF53335">
    <property type="entry name" value="S-adenosyl-L-methionine-dependent methyltransferases"/>
    <property type="match status" value="1"/>
</dbReference>